<dbReference type="Proteomes" id="UP000712600">
    <property type="component" value="Unassembled WGS sequence"/>
</dbReference>
<sequence length="115" mass="12689">MALNNQRRAPRHLALGLADPQIIVPETSYAEAQLNNRRSLIGRVLSPRRVDLHGLLDRLPLDWHADRSRLRGRIIGGVPVPVRDGARSGDGSLVRSLYVRGMARRVAAVGGRTRS</sequence>
<name>A0A8S9SPN4_BRACR</name>
<comment type="caution">
    <text evidence="1">The sequence shown here is derived from an EMBL/GenBank/DDBJ whole genome shotgun (WGS) entry which is preliminary data.</text>
</comment>
<dbReference type="EMBL" id="QGKX02000004">
    <property type="protein sequence ID" value="KAF3602897.1"/>
    <property type="molecule type" value="Genomic_DNA"/>
</dbReference>
<gene>
    <name evidence="1" type="ORF">F2Q69_00037106</name>
</gene>
<reference evidence="1" key="1">
    <citation type="submission" date="2019-12" db="EMBL/GenBank/DDBJ databases">
        <title>Genome sequencing and annotation of Brassica cretica.</title>
        <authorList>
            <person name="Studholme D.J."/>
            <person name="Sarris P."/>
        </authorList>
    </citation>
    <scope>NUCLEOTIDE SEQUENCE</scope>
    <source>
        <strain evidence="1">PFS-109/04</strain>
        <tissue evidence="1">Leaf</tissue>
    </source>
</reference>
<proteinExistence type="predicted"/>
<organism evidence="1 2">
    <name type="scientific">Brassica cretica</name>
    <name type="common">Mustard</name>
    <dbReference type="NCBI Taxonomy" id="69181"/>
    <lineage>
        <taxon>Eukaryota</taxon>
        <taxon>Viridiplantae</taxon>
        <taxon>Streptophyta</taxon>
        <taxon>Embryophyta</taxon>
        <taxon>Tracheophyta</taxon>
        <taxon>Spermatophyta</taxon>
        <taxon>Magnoliopsida</taxon>
        <taxon>eudicotyledons</taxon>
        <taxon>Gunneridae</taxon>
        <taxon>Pentapetalae</taxon>
        <taxon>rosids</taxon>
        <taxon>malvids</taxon>
        <taxon>Brassicales</taxon>
        <taxon>Brassicaceae</taxon>
        <taxon>Brassiceae</taxon>
        <taxon>Brassica</taxon>
    </lineage>
</organism>
<dbReference type="AlphaFoldDB" id="A0A8S9SPN4"/>
<accession>A0A8S9SPN4</accession>
<evidence type="ECO:0000313" key="2">
    <source>
        <dbReference type="Proteomes" id="UP000712600"/>
    </source>
</evidence>
<evidence type="ECO:0000313" key="1">
    <source>
        <dbReference type="EMBL" id="KAF3602897.1"/>
    </source>
</evidence>
<protein>
    <submittedName>
        <fullName evidence="1">Uncharacterized protein</fullName>
    </submittedName>
</protein>